<evidence type="ECO:0000313" key="15">
    <source>
        <dbReference type="Proteomes" id="UP000323653"/>
    </source>
</evidence>
<keyword evidence="2" id="KW-0813">Transport</keyword>
<keyword evidence="11" id="KW-0407">Ion channel</keyword>
<evidence type="ECO:0000256" key="7">
    <source>
        <dbReference type="ARBA" id="ARBA00022958"/>
    </source>
</evidence>
<gene>
    <name evidence="14" type="ORF">FYC62_10835</name>
</gene>
<keyword evidence="3" id="KW-0633">Potassium transport</keyword>
<evidence type="ECO:0000313" key="14">
    <source>
        <dbReference type="EMBL" id="QEK52095.1"/>
    </source>
</evidence>
<dbReference type="EMBL" id="CP043329">
    <property type="protein sequence ID" value="QEK52095.1"/>
    <property type="molecule type" value="Genomic_DNA"/>
</dbReference>
<dbReference type="InterPro" id="IPR005821">
    <property type="entry name" value="Ion_trans_dom"/>
</dbReference>
<keyword evidence="4 12" id="KW-0812">Transmembrane</keyword>
<evidence type="ECO:0000256" key="8">
    <source>
        <dbReference type="ARBA" id="ARBA00022989"/>
    </source>
</evidence>
<organism evidence="14 15">
    <name type="scientific">Pedobacter aquae</name>
    <dbReference type="NCBI Taxonomy" id="2605747"/>
    <lineage>
        <taxon>Bacteria</taxon>
        <taxon>Pseudomonadati</taxon>
        <taxon>Bacteroidota</taxon>
        <taxon>Sphingobacteriia</taxon>
        <taxon>Sphingobacteriales</taxon>
        <taxon>Sphingobacteriaceae</taxon>
        <taxon>Pedobacter</taxon>
    </lineage>
</organism>
<dbReference type="GO" id="GO:0001508">
    <property type="term" value="P:action potential"/>
    <property type="evidence" value="ECO:0007669"/>
    <property type="project" value="TreeGrafter"/>
</dbReference>
<dbReference type="SUPFAM" id="SSF81324">
    <property type="entry name" value="Voltage-gated potassium channels"/>
    <property type="match status" value="1"/>
</dbReference>
<dbReference type="Gene3D" id="4.10.1060.50">
    <property type="match status" value="1"/>
</dbReference>
<evidence type="ECO:0000256" key="4">
    <source>
        <dbReference type="ARBA" id="ARBA00022692"/>
    </source>
</evidence>
<evidence type="ECO:0000256" key="12">
    <source>
        <dbReference type="SAM" id="Phobius"/>
    </source>
</evidence>
<evidence type="ECO:0000256" key="10">
    <source>
        <dbReference type="ARBA" id="ARBA00023136"/>
    </source>
</evidence>
<evidence type="ECO:0000256" key="5">
    <source>
        <dbReference type="ARBA" id="ARBA00022826"/>
    </source>
</evidence>
<feature type="transmembrane region" description="Helical" evidence="12">
    <location>
        <begin position="52"/>
        <end position="72"/>
    </location>
</feature>
<name>A0A5C0VHC7_9SPHI</name>
<sequence length="264" mass="30208">MKKRLYNIIFEHDTKAGRAFDIALLWMILFSVVIVIIESIPEVHEAFFKEFYTIEWVLTILFSIEYILRIWTSPKPFRYIFSFWGLVDLLSIIPTYFDLFFAGYHYLLTVRIFRLLRVFRILKLVRFNREAQMLFNALKASSYKISVFLMTVLTMVTILGTLMYVIEGSENNFTSIPQSIYWAIVTVTTVGFGDIVPQTVLGKFLSSLAMIMGYAIIAVPTGIITVELSKNKSKVCGNCSTENPISANFCSQCGKEITQLPDAS</sequence>
<dbReference type="RefSeq" id="WP_149074944.1">
    <property type="nucleotide sequence ID" value="NZ_CP043329.1"/>
</dbReference>
<dbReference type="KEGG" id="pej:FYC62_10835"/>
<dbReference type="Proteomes" id="UP000323653">
    <property type="component" value="Chromosome"/>
</dbReference>
<keyword evidence="7" id="KW-0630">Potassium</keyword>
<dbReference type="PRINTS" id="PR00169">
    <property type="entry name" value="KCHANNEL"/>
</dbReference>
<feature type="transmembrane region" description="Helical" evidence="12">
    <location>
        <begin position="79"/>
        <end position="97"/>
    </location>
</feature>
<evidence type="ECO:0000256" key="9">
    <source>
        <dbReference type="ARBA" id="ARBA00023065"/>
    </source>
</evidence>
<feature type="transmembrane region" description="Helical" evidence="12">
    <location>
        <begin position="143"/>
        <end position="166"/>
    </location>
</feature>
<dbReference type="Gene3D" id="1.20.120.350">
    <property type="entry name" value="Voltage-gated potassium channels. Chain C"/>
    <property type="match status" value="1"/>
</dbReference>
<dbReference type="Pfam" id="PF00520">
    <property type="entry name" value="Ion_trans"/>
    <property type="match status" value="1"/>
</dbReference>
<keyword evidence="5" id="KW-0631">Potassium channel</keyword>
<evidence type="ECO:0000256" key="3">
    <source>
        <dbReference type="ARBA" id="ARBA00022538"/>
    </source>
</evidence>
<keyword evidence="9" id="KW-0406">Ion transport</keyword>
<feature type="transmembrane region" description="Helical" evidence="12">
    <location>
        <begin position="208"/>
        <end position="226"/>
    </location>
</feature>
<evidence type="ECO:0000259" key="13">
    <source>
        <dbReference type="Pfam" id="PF00520"/>
    </source>
</evidence>
<keyword evidence="6" id="KW-0851">Voltage-gated channel</keyword>
<dbReference type="InterPro" id="IPR027359">
    <property type="entry name" value="Volt_channel_dom_sf"/>
</dbReference>
<evidence type="ECO:0000256" key="2">
    <source>
        <dbReference type="ARBA" id="ARBA00022448"/>
    </source>
</evidence>
<dbReference type="PANTHER" id="PTHR11537">
    <property type="entry name" value="VOLTAGE-GATED POTASSIUM CHANNEL"/>
    <property type="match status" value="1"/>
</dbReference>
<dbReference type="InterPro" id="IPR028325">
    <property type="entry name" value="VG_K_chnl"/>
</dbReference>
<keyword evidence="8 12" id="KW-1133">Transmembrane helix</keyword>
<keyword evidence="10 12" id="KW-0472">Membrane</keyword>
<accession>A0A5C0VHC7</accession>
<proteinExistence type="predicted"/>
<comment type="subcellular location">
    <subcellularLocation>
        <location evidence="1">Membrane</location>
        <topology evidence="1">Multi-pass membrane protein</topology>
    </subcellularLocation>
</comment>
<dbReference type="InterPro" id="IPR038587">
    <property type="entry name" value="Ribosomal_eL40_sf"/>
</dbReference>
<keyword evidence="15" id="KW-1185">Reference proteome</keyword>
<feature type="transmembrane region" description="Helical" evidence="12">
    <location>
        <begin position="20"/>
        <end position="40"/>
    </location>
</feature>
<dbReference type="GO" id="GO:0005249">
    <property type="term" value="F:voltage-gated potassium channel activity"/>
    <property type="evidence" value="ECO:0007669"/>
    <property type="project" value="InterPro"/>
</dbReference>
<dbReference type="PANTHER" id="PTHR11537:SF254">
    <property type="entry name" value="POTASSIUM VOLTAGE-GATED CHANNEL PROTEIN SHAB"/>
    <property type="match status" value="1"/>
</dbReference>
<evidence type="ECO:0000256" key="6">
    <source>
        <dbReference type="ARBA" id="ARBA00022882"/>
    </source>
</evidence>
<dbReference type="Gene3D" id="1.10.287.70">
    <property type="match status" value="1"/>
</dbReference>
<reference evidence="14 15" key="1">
    <citation type="submission" date="2019-08" db="EMBL/GenBank/DDBJ databases">
        <title>Pedobacter sp. nov., isolated from Han river, South Korea.</title>
        <authorList>
            <person name="Lee D.-H."/>
            <person name="Kim Y.-S."/>
            <person name="Hwang E.-M."/>
            <person name="Le Tran T.C."/>
            <person name="Cha C.-J."/>
        </authorList>
    </citation>
    <scope>NUCLEOTIDE SEQUENCE [LARGE SCALE GENOMIC DNA]</scope>
    <source>
        <strain evidence="14 15">CJ43</strain>
    </source>
</reference>
<dbReference type="GO" id="GO:0008076">
    <property type="term" value="C:voltage-gated potassium channel complex"/>
    <property type="evidence" value="ECO:0007669"/>
    <property type="project" value="InterPro"/>
</dbReference>
<feature type="transmembrane region" description="Helical" evidence="12">
    <location>
        <begin position="178"/>
        <end position="196"/>
    </location>
</feature>
<dbReference type="AlphaFoldDB" id="A0A5C0VHC7"/>
<protein>
    <submittedName>
        <fullName evidence="14">Ion transporter</fullName>
    </submittedName>
</protein>
<evidence type="ECO:0000256" key="1">
    <source>
        <dbReference type="ARBA" id="ARBA00004141"/>
    </source>
</evidence>
<evidence type="ECO:0000256" key="11">
    <source>
        <dbReference type="ARBA" id="ARBA00023303"/>
    </source>
</evidence>
<feature type="domain" description="Ion transport" evidence="13">
    <location>
        <begin position="18"/>
        <end position="233"/>
    </location>
</feature>